<sequence length="526" mass="59602">MACPLHVYGITVDSSKSKPTVLSQRDTFSLYLRCKAWLGMKTEYQDIPFNPDDMFRACHARQGYNKIHKKISIFVDLSGNTVIETEQSTSSARDLELRPTTSEIFQKCPRFRILVIGKSSLINHIFKVKKMIVAHDKPGEASIDHEFISPENERLVLHDSKGFEPGEGDNLKIVQDFIERWRKMPAMEHQLHAVWLCFEIPHASGRLLETGTEDFLKSKHSGMLGNVPVIAILTKYDMLIDRVERNLDEASLNGLDDEAIKELAKQQADAEVQDSCIGPLKQFAGAGIPHATTSTKEDYKETLNRLIKITESCVGQHSTPEAAVMTSIAQRVDPGLKIKASIEVGKKRYWKALMSCPRFRNRKMWDCLYVLHTDIVDDLWIIHAGHYCGHDVGPVAPIVVPIAAGVVLATWVYEVYQISHAMLQRFMSYIIHLTLVLQTLYLVSDGQGLTRRAIKLVVASYLASPMSGEVRIRIQDYDMQLTILELADRDTLDKIAEVMQFYSIDEKQMSKLREKPTVDLSLDEAW</sequence>
<proteinExistence type="predicted"/>
<dbReference type="InterPro" id="IPR027417">
    <property type="entry name" value="P-loop_NTPase"/>
</dbReference>
<dbReference type="AlphaFoldDB" id="A0AAD4DS24"/>
<dbReference type="EMBL" id="JABBWK010000114">
    <property type="protein sequence ID" value="KAG1892896.1"/>
    <property type="molecule type" value="Genomic_DNA"/>
</dbReference>
<organism evidence="1 2">
    <name type="scientific">Suillus fuscotomentosus</name>
    <dbReference type="NCBI Taxonomy" id="1912939"/>
    <lineage>
        <taxon>Eukaryota</taxon>
        <taxon>Fungi</taxon>
        <taxon>Dikarya</taxon>
        <taxon>Basidiomycota</taxon>
        <taxon>Agaricomycotina</taxon>
        <taxon>Agaricomycetes</taxon>
        <taxon>Agaricomycetidae</taxon>
        <taxon>Boletales</taxon>
        <taxon>Suillineae</taxon>
        <taxon>Suillaceae</taxon>
        <taxon>Suillus</taxon>
    </lineage>
</organism>
<comment type="caution">
    <text evidence="1">The sequence shown here is derived from an EMBL/GenBank/DDBJ whole genome shotgun (WGS) entry which is preliminary data.</text>
</comment>
<dbReference type="GeneID" id="64662727"/>
<gene>
    <name evidence="1" type="ORF">F5891DRAFT_1197082</name>
</gene>
<dbReference type="Gene3D" id="3.40.50.300">
    <property type="entry name" value="P-loop containing nucleotide triphosphate hydrolases"/>
    <property type="match status" value="1"/>
</dbReference>
<evidence type="ECO:0008006" key="3">
    <source>
        <dbReference type="Google" id="ProtNLM"/>
    </source>
</evidence>
<evidence type="ECO:0000313" key="2">
    <source>
        <dbReference type="Proteomes" id="UP001195769"/>
    </source>
</evidence>
<protein>
    <recommendedName>
        <fullName evidence="3">G domain-containing protein</fullName>
    </recommendedName>
</protein>
<dbReference type="SUPFAM" id="SSF52540">
    <property type="entry name" value="P-loop containing nucleoside triphosphate hydrolases"/>
    <property type="match status" value="1"/>
</dbReference>
<dbReference type="Proteomes" id="UP001195769">
    <property type="component" value="Unassembled WGS sequence"/>
</dbReference>
<dbReference type="RefSeq" id="XP_041218472.1">
    <property type="nucleotide sequence ID" value="XM_041368429.1"/>
</dbReference>
<dbReference type="CDD" id="cd00882">
    <property type="entry name" value="Ras_like_GTPase"/>
    <property type="match status" value="1"/>
</dbReference>
<reference evidence="1" key="1">
    <citation type="journal article" date="2020" name="New Phytol.">
        <title>Comparative genomics reveals dynamic genome evolution in host specialist ectomycorrhizal fungi.</title>
        <authorList>
            <person name="Lofgren L.A."/>
            <person name="Nguyen N.H."/>
            <person name="Vilgalys R."/>
            <person name="Ruytinx J."/>
            <person name="Liao H.L."/>
            <person name="Branco S."/>
            <person name="Kuo A."/>
            <person name="LaButti K."/>
            <person name="Lipzen A."/>
            <person name="Andreopoulos W."/>
            <person name="Pangilinan J."/>
            <person name="Riley R."/>
            <person name="Hundley H."/>
            <person name="Na H."/>
            <person name="Barry K."/>
            <person name="Grigoriev I.V."/>
            <person name="Stajich J.E."/>
            <person name="Kennedy P.G."/>
        </authorList>
    </citation>
    <scope>NUCLEOTIDE SEQUENCE</scope>
    <source>
        <strain evidence="1">FC203</strain>
    </source>
</reference>
<name>A0AAD4DS24_9AGAM</name>
<accession>A0AAD4DS24</accession>
<keyword evidence="2" id="KW-1185">Reference proteome</keyword>
<evidence type="ECO:0000313" key="1">
    <source>
        <dbReference type="EMBL" id="KAG1892896.1"/>
    </source>
</evidence>